<name>A0ABR4BFN2_9LECA</name>
<sequence length="125" mass="14340">MPWTNRELLTAFPNLIKKGQHSAKLYFFIDGLDEFEGDDATRVEIITLLKEISDSSRVKMISTLDSFYLEQAAQLFQVALHTDQAATLLTDSFLHEENPDYAIKLKVEPLKTAEVCNRFISMERL</sequence>
<keyword evidence="2" id="KW-1185">Reference proteome</keyword>
<protein>
    <recommendedName>
        <fullName evidence="3">NACHT domain-containing protein</fullName>
    </recommendedName>
</protein>
<evidence type="ECO:0000313" key="1">
    <source>
        <dbReference type="EMBL" id="KAL2054728.1"/>
    </source>
</evidence>
<proteinExistence type="predicted"/>
<gene>
    <name evidence="1" type="ORF">ABVK25_005032</name>
</gene>
<accession>A0ABR4BFN2</accession>
<reference evidence="1 2" key="1">
    <citation type="submission" date="2024-09" db="EMBL/GenBank/DDBJ databases">
        <title>Rethinking Asexuality: The Enigmatic Case of Functional Sexual Genes in Lepraria (Stereocaulaceae).</title>
        <authorList>
            <person name="Doellman M."/>
            <person name="Sun Y."/>
            <person name="Barcenas-Pena A."/>
            <person name="Lumbsch H.T."/>
            <person name="Grewe F."/>
        </authorList>
    </citation>
    <scope>NUCLEOTIDE SEQUENCE [LARGE SCALE GENOMIC DNA]</scope>
    <source>
        <strain evidence="1 2">Grewe 0041</strain>
    </source>
</reference>
<evidence type="ECO:0000313" key="2">
    <source>
        <dbReference type="Proteomes" id="UP001590951"/>
    </source>
</evidence>
<evidence type="ECO:0008006" key="3">
    <source>
        <dbReference type="Google" id="ProtNLM"/>
    </source>
</evidence>
<organism evidence="1 2">
    <name type="scientific">Lepraria finkii</name>
    <dbReference type="NCBI Taxonomy" id="1340010"/>
    <lineage>
        <taxon>Eukaryota</taxon>
        <taxon>Fungi</taxon>
        <taxon>Dikarya</taxon>
        <taxon>Ascomycota</taxon>
        <taxon>Pezizomycotina</taxon>
        <taxon>Lecanoromycetes</taxon>
        <taxon>OSLEUM clade</taxon>
        <taxon>Lecanoromycetidae</taxon>
        <taxon>Lecanorales</taxon>
        <taxon>Lecanorineae</taxon>
        <taxon>Stereocaulaceae</taxon>
        <taxon>Lepraria</taxon>
    </lineage>
</organism>
<comment type="caution">
    <text evidence="1">The sequence shown here is derived from an EMBL/GenBank/DDBJ whole genome shotgun (WGS) entry which is preliminary data.</text>
</comment>
<dbReference type="EMBL" id="JBHFEH010000014">
    <property type="protein sequence ID" value="KAL2054728.1"/>
    <property type="molecule type" value="Genomic_DNA"/>
</dbReference>
<dbReference type="Proteomes" id="UP001590951">
    <property type="component" value="Unassembled WGS sequence"/>
</dbReference>